<feature type="compositionally biased region" description="Pro residues" evidence="1">
    <location>
        <begin position="117"/>
        <end position="129"/>
    </location>
</feature>
<dbReference type="CDD" id="cd00130">
    <property type="entry name" value="PAS"/>
    <property type="match status" value="1"/>
</dbReference>
<dbReference type="Proteomes" id="UP001591681">
    <property type="component" value="Unassembled WGS sequence"/>
</dbReference>
<protein>
    <recommendedName>
        <fullName evidence="2">PAS domain-containing protein</fullName>
    </recommendedName>
</protein>
<proteinExistence type="predicted"/>
<dbReference type="SUPFAM" id="SSF55785">
    <property type="entry name" value="PYP-like sensor domain (PAS domain)"/>
    <property type="match status" value="1"/>
</dbReference>
<dbReference type="AlphaFoldDB" id="A0ABD1J2W1"/>
<evidence type="ECO:0000313" key="3">
    <source>
        <dbReference type="EMBL" id="KAL2081447.1"/>
    </source>
</evidence>
<dbReference type="EMBL" id="JBHFQA010000020">
    <property type="protein sequence ID" value="KAL2081447.1"/>
    <property type="molecule type" value="Genomic_DNA"/>
</dbReference>
<dbReference type="InterPro" id="IPR035965">
    <property type="entry name" value="PAS-like_dom_sf"/>
</dbReference>
<evidence type="ECO:0000313" key="4">
    <source>
        <dbReference type="Proteomes" id="UP001591681"/>
    </source>
</evidence>
<dbReference type="Gene3D" id="3.30.450.20">
    <property type="entry name" value="PAS domain"/>
    <property type="match status" value="1"/>
</dbReference>
<accession>A0ABD1J2W1</accession>
<comment type="caution">
    <text evidence="3">The sequence shown here is derived from an EMBL/GenBank/DDBJ whole genome shotgun (WGS) entry which is preliminary data.</text>
</comment>
<gene>
    <name evidence="3" type="ORF">ACEWY4_023300</name>
</gene>
<reference evidence="3 4" key="1">
    <citation type="submission" date="2024-09" db="EMBL/GenBank/DDBJ databases">
        <title>A chromosome-level genome assembly of Gray's grenadier anchovy, Coilia grayii.</title>
        <authorList>
            <person name="Fu Z."/>
        </authorList>
    </citation>
    <scope>NUCLEOTIDE SEQUENCE [LARGE SCALE GENOMIC DNA]</scope>
    <source>
        <strain evidence="3">G4</strain>
        <tissue evidence="3">Muscle</tissue>
    </source>
</reference>
<feature type="compositionally biased region" description="Polar residues" evidence="1">
    <location>
        <begin position="240"/>
        <end position="258"/>
    </location>
</feature>
<feature type="compositionally biased region" description="Basic and acidic residues" evidence="1">
    <location>
        <begin position="166"/>
        <end position="184"/>
    </location>
</feature>
<name>A0ABD1J2W1_9TELE</name>
<dbReference type="InterPro" id="IPR050818">
    <property type="entry name" value="KCNH_animal-type"/>
</dbReference>
<feature type="region of interest" description="Disordered" evidence="1">
    <location>
        <begin position="158"/>
        <end position="280"/>
    </location>
</feature>
<feature type="region of interest" description="Disordered" evidence="1">
    <location>
        <begin position="108"/>
        <end position="141"/>
    </location>
</feature>
<feature type="domain" description="PAS" evidence="2">
    <location>
        <begin position="33"/>
        <end position="64"/>
    </location>
</feature>
<dbReference type="PANTHER" id="PTHR10217">
    <property type="entry name" value="VOLTAGE AND LIGAND GATED POTASSIUM CHANNEL"/>
    <property type="match status" value="1"/>
</dbReference>
<dbReference type="PROSITE" id="PS50112">
    <property type="entry name" value="PAS"/>
    <property type="match status" value="1"/>
</dbReference>
<sequence length="280" mass="30560">MGGKRATCRVSGAPYGLDKKFIIANARVPNCAIIYCNDGFCEMTGFSRPDVMQKSCTCDFLHGELTKRHAISQVAQALLGSEERKVEITYHRKDVLLKQVHPPLHASLPLSSTAPLAPRPPSTLQPPTKPLHQHHRHHQQHHLPAMMASLILSYTGSERSAGPLHSHRELKAPRTPELEPEPKHASATTLMARTSPTSSVNHRGGSPELKHSTTNSHPTLSVRGGLYPLMRVSQVERSSHNNPTITQHMPPTHMSSLTPPLHGRCPPPPPLLGEGSSGLP</sequence>
<dbReference type="Pfam" id="PF13426">
    <property type="entry name" value="PAS_9"/>
    <property type="match status" value="1"/>
</dbReference>
<evidence type="ECO:0000259" key="2">
    <source>
        <dbReference type="PROSITE" id="PS50112"/>
    </source>
</evidence>
<feature type="compositionally biased region" description="Basic residues" evidence="1">
    <location>
        <begin position="131"/>
        <end position="141"/>
    </location>
</feature>
<feature type="compositionally biased region" description="Polar residues" evidence="1">
    <location>
        <begin position="186"/>
        <end position="201"/>
    </location>
</feature>
<keyword evidence="4" id="KW-1185">Reference proteome</keyword>
<dbReference type="PANTHER" id="PTHR10217:SF548">
    <property type="entry name" value="GH12235P"/>
    <property type="match status" value="1"/>
</dbReference>
<dbReference type="InterPro" id="IPR000014">
    <property type="entry name" value="PAS"/>
</dbReference>
<evidence type="ECO:0000256" key="1">
    <source>
        <dbReference type="SAM" id="MobiDB-lite"/>
    </source>
</evidence>
<organism evidence="3 4">
    <name type="scientific">Coilia grayii</name>
    <name type="common">Gray's grenadier anchovy</name>
    <dbReference type="NCBI Taxonomy" id="363190"/>
    <lineage>
        <taxon>Eukaryota</taxon>
        <taxon>Metazoa</taxon>
        <taxon>Chordata</taxon>
        <taxon>Craniata</taxon>
        <taxon>Vertebrata</taxon>
        <taxon>Euteleostomi</taxon>
        <taxon>Actinopterygii</taxon>
        <taxon>Neopterygii</taxon>
        <taxon>Teleostei</taxon>
        <taxon>Clupei</taxon>
        <taxon>Clupeiformes</taxon>
        <taxon>Clupeoidei</taxon>
        <taxon>Engraulidae</taxon>
        <taxon>Coilinae</taxon>
        <taxon>Coilia</taxon>
    </lineage>
</organism>